<dbReference type="PANTHER" id="PTHR37321:SF1">
    <property type="entry name" value="EXPORTED PROTEIN"/>
    <property type="match status" value="1"/>
</dbReference>
<dbReference type="InterPro" id="IPR025832">
    <property type="entry name" value="GxGYxYP_C"/>
</dbReference>
<dbReference type="SUPFAM" id="SSF49785">
    <property type="entry name" value="Galactose-binding domain-like"/>
    <property type="match status" value="1"/>
</dbReference>
<dbReference type="Pfam" id="PF20957">
    <property type="entry name" value="GxGYxYP_N_2nd"/>
    <property type="match status" value="1"/>
</dbReference>
<sequence>MESYENKTNHYTPYPEVTNIENGISWPEGQALPTFATPEDTLDTILVQAFTPDEAITFSALQGLVNKEKPRILLLDSGADEGAFTWPMTPIIGFENREVYLETTKFDLLAKYADEVDGVILYDPTISPHYRNLAGTMAGIKNAIPVAESVYEEMQAKGIELDVVEDLTEMTFTTPIEIYNYLYDNYWDDSQKRVILNAKPYDEGGDHHHTRDIIAATGETVLWLDTLDDDEREVLEKFYGDMEPGNAIALGWYTTERSGITLASKFGIGTMPADFYISGSVYSGNDHTITPPPVPNKPELENKVYIAIYISDGDNIQYTQRAMRVIWDENEDYRGQIPMNWTIAPGLVDIGPGLLNYYYQDATENEYFVTGPSGMGYMMPYNTLNEPGAPVKDILTDEGAADGYTRLTETYLQRSGIRVVTIWDDASPMVREAYERNGRNLYGATVQNFRDVPSVAGSIENDRVPFEKLRIPYGSGYDHIFGDMTTEINKWDGESPYFLSYQVDIWSELKPEVIIEIHDKLNEQYDGNVEFVRADHFFALYNEANHLPFNLAMSEHTTVTASDTTVDPKVTINGTFADIWSSSEEENWLEFDFSETYEINRYVIRHAGEHSLEQELNTRDYRVEVSTDGSTWELIDDYRGNQLNVTDIEFDPVEARYLRLTIDNPGADDTARIADVEIYGRVVD</sequence>
<accession>A0ABQ4KL34</accession>
<evidence type="ECO:0000313" key="2">
    <source>
        <dbReference type="EMBL" id="GIN58660.1"/>
    </source>
</evidence>
<organism evidence="2 3">
    <name type="scientific">Lederbergia ruris</name>
    <dbReference type="NCBI Taxonomy" id="217495"/>
    <lineage>
        <taxon>Bacteria</taxon>
        <taxon>Bacillati</taxon>
        <taxon>Bacillota</taxon>
        <taxon>Bacilli</taxon>
        <taxon>Bacillales</taxon>
        <taxon>Bacillaceae</taxon>
        <taxon>Lederbergia</taxon>
    </lineage>
</organism>
<dbReference type="InterPro" id="IPR048310">
    <property type="entry name" value="GxGYxYP_N_2nd"/>
</dbReference>
<dbReference type="Gene3D" id="2.60.120.260">
    <property type="entry name" value="Galactose-binding domain-like"/>
    <property type="match status" value="1"/>
</dbReference>
<dbReference type="Pfam" id="PF20958">
    <property type="entry name" value="GxGYxYP_N_3rd"/>
    <property type="match status" value="1"/>
</dbReference>
<gene>
    <name evidence="2" type="ORF">J8TS2_29790</name>
</gene>
<dbReference type="PROSITE" id="PS50022">
    <property type="entry name" value="FA58C_3"/>
    <property type="match status" value="1"/>
</dbReference>
<proteinExistence type="predicted"/>
<dbReference type="Pfam" id="PF22633">
    <property type="entry name" value="F5_F8_type_C_2"/>
    <property type="match status" value="1"/>
</dbReference>
<evidence type="ECO:0000259" key="1">
    <source>
        <dbReference type="PROSITE" id="PS50022"/>
    </source>
</evidence>
<dbReference type="InterPro" id="IPR000421">
    <property type="entry name" value="FA58C"/>
</dbReference>
<dbReference type="Proteomes" id="UP000679950">
    <property type="component" value="Unassembled WGS sequence"/>
</dbReference>
<evidence type="ECO:0000313" key="3">
    <source>
        <dbReference type="Proteomes" id="UP000679950"/>
    </source>
</evidence>
<protein>
    <recommendedName>
        <fullName evidence="1">F5/8 type C domain-containing protein</fullName>
    </recommendedName>
</protein>
<name>A0ABQ4KL34_9BACI</name>
<dbReference type="InterPro" id="IPR008979">
    <property type="entry name" value="Galactose-bd-like_sf"/>
</dbReference>
<dbReference type="Gene3D" id="3.20.20.490">
    <property type="entry name" value="GxGYxYP glycoside hydrolase, C-terminal domain"/>
    <property type="match status" value="1"/>
</dbReference>
<dbReference type="Pfam" id="PF14323">
    <property type="entry name" value="GxGYxYP_C"/>
    <property type="match status" value="1"/>
</dbReference>
<keyword evidence="3" id="KW-1185">Reference proteome</keyword>
<dbReference type="InterPro" id="IPR048309">
    <property type="entry name" value="GxGYxYP_N_3rd"/>
</dbReference>
<feature type="domain" description="F5/8 type C" evidence="1">
    <location>
        <begin position="532"/>
        <end position="681"/>
    </location>
</feature>
<comment type="caution">
    <text evidence="2">The sequence shown here is derived from an EMBL/GenBank/DDBJ whole genome shotgun (WGS) entry which is preliminary data.</text>
</comment>
<reference evidence="2 3" key="1">
    <citation type="submission" date="2021-03" db="EMBL/GenBank/DDBJ databases">
        <title>Antimicrobial resistance genes in bacteria isolated from Japanese honey, and their potential for conferring macrolide and lincosamide resistance in the American foulbrood pathogen Paenibacillus larvae.</title>
        <authorList>
            <person name="Okamoto M."/>
            <person name="Kumagai M."/>
            <person name="Kanamori H."/>
            <person name="Takamatsu D."/>
        </authorList>
    </citation>
    <scope>NUCLEOTIDE SEQUENCE [LARGE SCALE GENOMIC DNA]</scope>
    <source>
        <strain evidence="2 3">J8TS2</strain>
    </source>
</reference>
<dbReference type="InterPro" id="IPR038410">
    <property type="entry name" value="GxGYxYP_C_sf"/>
</dbReference>
<dbReference type="EMBL" id="BORB01000027">
    <property type="protein sequence ID" value="GIN58660.1"/>
    <property type="molecule type" value="Genomic_DNA"/>
</dbReference>
<dbReference type="PANTHER" id="PTHR37321">
    <property type="entry name" value="EXPORTED PROTEIN-RELATED"/>
    <property type="match status" value="1"/>
</dbReference>